<feature type="active site" description="Charge relay system" evidence="5">
    <location>
        <position position="179"/>
    </location>
</feature>
<evidence type="ECO:0000256" key="3">
    <source>
        <dbReference type="ARBA" id="ARBA00022801"/>
    </source>
</evidence>
<evidence type="ECO:0000256" key="6">
    <source>
        <dbReference type="RuleBase" id="RU003355"/>
    </source>
</evidence>
<dbReference type="InterPro" id="IPR037045">
    <property type="entry name" value="S8pro/Inhibitor_I9_sf"/>
</dbReference>
<dbReference type="InterPro" id="IPR036852">
    <property type="entry name" value="Peptidase_S8/S53_dom_sf"/>
</dbReference>
<dbReference type="Gene3D" id="3.40.50.200">
    <property type="entry name" value="Peptidase S8/S53 domain"/>
    <property type="match status" value="1"/>
</dbReference>
<dbReference type="PROSITE" id="PS51892">
    <property type="entry name" value="SUBTILASE"/>
    <property type="match status" value="1"/>
</dbReference>
<dbReference type="Pfam" id="PF00082">
    <property type="entry name" value="Peptidase_S8"/>
    <property type="match status" value="1"/>
</dbReference>
<dbReference type="Pfam" id="PF05922">
    <property type="entry name" value="Inhibitor_I9"/>
    <property type="match status" value="1"/>
</dbReference>
<comment type="caution">
    <text evidence="9">The sequence shown here is derived from an EMBL/GenBank/DDBJ whole genome shotgun (WGS) entry which is preliminary data.</text>
</comment>
<dbReference type="PROSITE" id="PS00137">
    <property type="entry name" value="SUBTILASE_HIS"/>
    <property type="match status" value="1"/>
</dbReference>
<dbReference type="SUPFAM" id="SSF52743">
    <property type="entry name" value="Subtilisin-like"/>
    <property type="match status" value="1"/>
</dbReference>
<comment type="similarity">
    <text evidence="1 5 6">Belongs to the peptidase S8 family.</text>
</comment>
<keyword evidence="2 5" id="KW-0645">Protease</keyword>
<protein>
    <submittedName>
        <fullName evidence="9">S8 family serine peptidase</fullName>
    </submittedName>
</protein>
<feature type="active site" description="Charge relay system" evidence="5">
    <location>
        <position position="372"/>
    </location>
</feature>
<dbReference type="PROSITE" id="PS51257">
    <property type="entry name" value="PROKAR_LIPOPROTEIN"/>
    <property type="match status" value="1"/>
</dbReference>
<feature type="domain" description="Peptidase S8/S53" evidence="7">
    <location>
        <begin position="177"/>
        <end position="382"/>
    </location>
</feature>
<dbReference type="Proteomes" id="UP001165430">
    <property type="component" value="Unassembled WGS sequence"/>
</dbReference>
<proteinExistence type="inferred from homology"/>
<evidence type="ECO:0000313" key="9">
    <source>
        <dbReference type="EMBL" id="MCH7412180.1"/>
    </source>
</evidence>
<dbReference type="InterPro" id="IPR022398">
    <property type="entry name" value="Peptidase_S8_His-AS"/>
</dbReference>
<dbReference type="InterPro" id="IPR023827">
    <property type="entry name" value="Peptidase_S8_Asp-AS"/>
</dbReference>
<organism evidence="9 10">
    <name type="scientific">Belliella alkalica</name>
    <dbReference type="NCBI Taxonomy" id="1730871"/>
    <lineage>
        <taxon>Bacteria</taxon>
        <taxon>Pseudomonadati</taxon>
        <taxon>Bacteroidota</taxon>
        <taxon>Cytophagia</taxon>
        <taxon>Cytophagales</taxon>
        <taxon>Cyclobacteriaceae</taxon>
        <taxon>Belliella</taxon>
    </lineage>
</organism>
<dbReference type="EMBL" id="JAKZGO010000001">
    <property type="protein sequence ID" value="MCH7412180.1"/>
    <property type="molecule type" value="Genomic_DNA"/>
</dbReference>
<name>A0ABS9V898_9BACT</name>
<dbReference type="RefSeq" id="WP_241409574.1">
    <property type="nucleotide sequence ID" value="NZ_JAKZGO010000001.1"/>
</dbReference>
<gene>
    <name evidence="9" type="ORF">MM213_01695</name>
</gene>
<dbReference type="InterPro" id="IPR010259">
    <property type="entry name" value="S8pro/Inhibitor_I9"/>
</dbReference>
<evidence type="ECO:0000313" key="10">
    <source>
        <dbReference type="Proteomes" id="UP001165430"/>
    </source>
</evidence>
<dbReference type="InterPro" id="IPR000209">
    <property type="entry name" value="Peptidase_S8/S53_dom"/>
</dbReference>
<feature type="active site" description="Charge relay system" evidence="5">
    <location>
        <position position="214"/>
    </location>
</feature>
<dbReference type="InterPro" id="IPR015500">
    <property type="entry name" value="Peptidase_S8_subtilisin-rel"/>
</dbReference>
<sequence>MRKNWYKFNGRNVMIAAFFFGLVASSCQETIEEPNLNSDLELASLEDRGKIIPGSYIVVLNPSSITFRKDGSYADVNALARKNAESILSKHRISINKLEMSYGSAIDGFAVKLTDSELSTLSKDPQVAFIEPDQIITIGQGRPGGGGGSTSPSQTIPYGISRVGGGQTYTGTKKAWVIDTGIQLNHPDLNVDQTIGFSAFTKGKDAGFDDKNGHGTHVAGTIGAIDNNIGVVGVAAGAIVVPIKVLDSRGSGSNAGVIAGVDFVSANANSGDVANMSLGGGASTALDNAVISASNKGIKFVIAAGNSGADSNNFSPARVNGANIYTISAMNSSDSWASFSNFGNPPIDYCAPGVSINSTWISSGYRSISGTSMAAPHAAGVLMWGNPNTDGFVIGDPDGNPDPIITR</sequence>
<dbReference type="PROSITE" id="PS00136">
    <property type="entry name" value="SUBTILASE_ASP"/>
    <property type="match status" value="1"/>
</dbReference>
<keyword evidence="3 5" id="KW-0378">Hydrolase</keyword>
<keyword evidence="4 5" id="KW-0720">Serine protease</keyword>
<evidence type="ECO:0000256" key="1">
    <source>
        <dbReference type="ARBA" id="ARBA00011073"/>
    </source>
</evidence>
<keyword evidence="10" id="KW-1185">Reference proteome</keyword>
<feature type="domain" description="Inhibitor I9" evidence="8">
    <location>
        <begin position="55"/>
        <end position="137"/>
    </location>
</feature>
<dbReference type="PANTHER" id="PTHR43806">
    <property type="entry name" value="PEPTIDASE S8"/>
    <property type="match status" value="1"/>
</dbReference>
<evidence type="ECO:0000256" key="2">
    <source>
        <dbReference type="ARBA" id="ARBA00022670"/>
    </source>
</evidence>
<dbReference type="PANTHER" id="PTHR43806:SF11">
    <property type="entry name" value="CEREVISIN-RELATED"/>
    <property type="match status" value="1"/>
</dbReference>
<accession>A0ABS9V898</accession>
<evidence type="ECO:0000256" key="4">
    <source>
        <dbReference type="ARBA" id="ARBA00022825"/>
    </source>
</evidence>
<evidence type="ECO:0000259" key="8">
    <source>
        <dbReference type="Pfam" id="PF05922"/>
    </source>
</evidence>
<dbReference type="InterPro" id="IPR023828">
    <property type="entry name" value="Peptidase_S8_Ser-AS"/>
</dbReference>
<dbReference type="InterPro" id="IPR050131">
    <property type="entry name" value="Peptidase_S8_subtilisin-like"/>
</dbReference>
<dbReference type="PRINTS" id="PR00723">
    <property type="entry name" value="SUBTILISIN"/>
</dbReference>
<dbReference type="SUPFAM" id="SSF54897">
    <property type="entry name" value="Protease propeptides/inhibitors"/>
    <property type="match status" value="1"/>
</dbReference>
<dbReference type="Gene3D" id="3.30.70.80">
    <property type="entry name" value="Peptidase S8 propeptide/proteinase inhibitor I9"/>
    <property type="match status" value="1"/>
</dbReference>
<dbReference type="PROSITE" id="PS00138">
    <property type="entry name" value="SUBTILASE_SER"/>
    <property type="match status" value="1"/>
</dbReference>
<evidence type="ECO:0000256" key="5">
    <source>
        <dbReference type="PROSITE-ProRule" id="PRU01240"/>
    </source>
</evidence>
<evidence type="ECO:0000259" key="7">
    <source>
        <dbReference type="Pfam" id="PF00082"/>
    </source>
</evidence>
<reference evidence="9" key="1">
    <citation type="submission" date="2022-03" db="EMBL/GenBank/DDBJ databases">
        <title>De novo assembled genomes of Belliella spp. (Cyclobacteriaceae) strains.</title>
        <authorList>
            <person name="Szabo A."/>
            <person name="Korponai K."/>
            <person name="Felfoldi T."/>
        </authorList>
    </citation>
    <scope>NUCLEOTIDE SEQUENCE</scope>
    <source>
        <strain evidence="9">DSM 111903</strain>
    </source>
</reference>